<dbReference type="EMBL" id="MK072367">
    <property type="protein sequence ID" value="AYV82361.1"/>
    <property type="molecule type" value="Genomic_DNA"/>
</dbReference>
<gene>
    <name evidence="1" type="ORF">Homavirus36_6</name>
</gene>
<accession>A0A3G5A880</accession>
<name>A0A3G5A880_9VIRU</name>
<protein>
    <submittedName>
        <fullName evidence="1">Uncharacterized protein</fullName>
    </submittedName>
</protein>
<reference evidence="1" key="1">
    <citation type="submission" date="2018-10" db="EMBL/GenBank/DDBJ databases">
        <title>Hidden diversity of soil giant viruses.</title>
        <authorList>
            <person name="Schulz F."/>
            <person name="Alteio L."/>
            <person name="Goudeau D."/>
            <person name="Ryan E.M."/>
            <person name="Malmstrom R.R."/>
            <person name="Blanchard J."/>
            <person name="Woyke T."/>
        </authorList>
    </citation>
    <scope>NUCLEOTIDE SEQUENCE</scope>
    <source>
        <strain evidence="1">HOV1</strain>
    </source>
</reference>
<organism evidence="1">
    <name type="scientific">Homavirus sp</name>
    <dbReference type="NCBI Taxonomy" id="2487769"/>
    <lineage>
        <taxon>Viruses</taxon>
        <taxon>Varidnaviria</taxon>
        <taxon>Bamfordvirae</taxon>
        <taxon>Nucleocytoviricota</taxon>
        <taxon>Megaviricetes</taxon>
        <taxon>Imitervirales</taxon>
        <taxon>Mimiviridae</taxon>
        <taxon>Klosneuvirinae</taxon>
    </lineage>
</organism>
<proteinExistence type="predicted"/>
<evidence type="ECO:0000313" key="1">
    <source>
        <dbReference type="EMBL" id="AYV82361.1"/>
    </source>
</evidence>
<sequence length="38" mass="4801">MCDCQEPRIRDHCEKKHTWLEEYDECCNPCYKRQRRTP</sequence>
<feature type="non-terminal residue" evidence="1">
    <location>
        <position position="38"/>
    </location>
</feature>